<dbReference type="SUPFAM" id="SSF56563">
    <property type="entry name" value="Major capsid protein gp5"/>
    <property type="match status" value="1"/>
</dbReference>
<reference evidence="4 5" key="1">
    <citation type="submission" date="2024-11" db="EMBL/GenBank/DDBJ databases">
        <authorList>
            <person name="Heng Y.C."/>
            <person name="Lim A.C.H."/>
            <person name="Lee J.K.Y."/>
            <person name="Kittelmann S."/>
        </authorList>
    </citation>
    <scope>NUCLEOTIDE SEQUENCE [LARGE SCALE GENOMIC DNA]</scope>
    <source>
        <strain evidence="4 5">WILCCON 0112</strain>
    </source>
</reference>
<dbReference type="InterPro" id="IPR054612">
    <property type="entry name" value="Phage_capsid-like_C"/>
</dbReference>
<dbReference type="EMBL" id="JBJIAB010000023">
    <property type="protein sequence ID" value="MFL0166739.1"/>
    <property type="molecule type" value="Genomic_DNA"/>
</dbReference>
<evidence type="ECO:0000256" key="1">
    <source>
        <dbReference type="ARBA" id="ARBA00004328"/>
    </source>
</evidence>
<proteinExistence type="predicted"/>
<keyword evidence="2" id="KW-0175">Coiled coil</keyword>
<accession>A0ABW8S7W0</accession>
<comment type="caution">
    <text evidence="4">The sequence shown here is derived from an EMBL/GenBank/DDBJ whole genome shotgun (WGS) entry which is preliminary data.</text>
</comment>
<protein>
    <submittedName>
        <fullName evidence="4">Phage major capsid protein</fullName>
    </submittedName>
</protein>
<name>A0ABW8S7W0_9CLOT</name>
<dbReference type="Gene3D" id="3.30.2400.10">
    <property type="entry name" value="Major capsid protein gp5"/>
    <property type="match status" value="1"/>
</dbReference>
<evidence type="ECO:0000313" key="5">
    <source>
        <dbReference type="Proteomes" id="UP001623600"/>
    </source>
</evidence>
<evidence type="ECO:0000256" key="2">
    <source>
        <dbReference type="SAM" id="Coils"/>
    </source>
</evidence>
<comment type="subcellular location">
    <subcellularLocation>
        <location evidence="1">Virion</location>
    </subcellularLocation>
</comment>
<sequence>MTNKALRERKWELTEQIEALLNACEKETRDFSQEENTQYLEFEKELRAVIEQLNTNEKNLEENKGEKNMDKFEKREFGMGLAKGEVRADTTTHSNIIPSEMYNEVIQKLSEMSTVVADAQMVKATGKLEFLVEKEDVLAEVLGETDEISPVDLKAFDKVVLADKRIGTLVLVSKQLLHNNPVIGVDYITNTLAKRVSRKLEEQAFKATGQEREFTSGILTAPSLALKTAGTLDIDDVQNLILDMNPVLLNGAKIYINRDTFKKLSSLKDGQGRYYVVRDYIADKPVYKVLGVEIQITEAIIGLQIVLANVNEALKFKLAENTNVQVLTEKFSLSSQVGVLVEFYGDCALVNAAAARVLK</sequence>
<evidence type="ECO:0000313" key="4">
    <source>
        <dbReference type="EMBL" id="MFL0166739.1"/>
    </source>
</evidence>
<feature type="coiled-coil region" evidence="2">
    <location>
        <begin position="3"/>
        <end position="70"/>
    </location>
</feature>
<dbReference type="Proteomes" id="UP001623600">
    <property type="component" value="Unassembled WGS sequence"/>
</dbReference>
<dbReference type="RefSeq" id="WP_406761890.1">
    <property type="nucleotide sequence ID" value="NZ_JBJIAB010000023.1"/>
</dbReference>
<gene>
    <name evidence="4" type="ORF">ACJDTP_16860</name>
</gene>
<organism evidence="4 5">
    <name type="scientific">Candidatus Clostridium helianthi</name>
    <dbReference type="NCBI Taxonomy" id="3381660"/>
    <lineage>
        <taxon>Bacteria</taxon>
        <taxon>Bacillati</taxon>
        <taxon>Bacillota</taxon>
        <taxon>Clostridia</taxon>
        <taxon>Eubacteriales</taxon>
        <taxon>Clostridiaceae</taxon>
        <taxon>Clostridium</taxon>
    </lineage>
</organism>
<keyword evidence="5" id="KW-1185">Reference proteome</keyword>
<evidence type="ECO:0000259" key="3">
    <source>
        <dbReference type="Pfam" id="PF05065"/>
    </source>
</evidence>
<feature type="domain" description="Phage capsid-like C-terminal" evidence="3">
    <location>
        <begin position="95"/>
        <end position="359"/>
    </location>
</feature>
<dbReference type="InterPro" id="IPR024455">
    <property type="entry name" value="Phage_capsid"/>
</dbReference>
<dbReference type="NCBIfam" id="TIGR01554">
    <property type="entry name" value="major_cap_HK97"/>
    <property type="match status" value="1"/>
</dbReference>
<dbReference type="Pfam" id="PF05065">
    <property type="entry name" value="Phage_capsid"/>
    <property type="match status" value="1"/>
</dbReference>